<dbReference type="SUPFAM" id="SSF51735">
    <property type="entry name" value="NAD(P)-binding Rossmann-fold domains"/>
    <property type="match status" value="1"/>
</dbReference>
<dbReference type="PRINTS" id="PR00080">
    <property type="entry name" value="SDRFAMILY"/>
</dbReference>
<dbReference type="Proteomes" id="UP000028864">
    <property type="component" value="Unassembled WGS sequence"/>
</dbReference>
<dbReference type="PANTHER" id="PTHR42760">
    <property type="entry name" value="SHORT-CHAIN DEHYDROGENASES/REDUCTASES FAMILY MEMBER"/>
    <property type="match status" value="1"/>
</dbReference>
<dbReference type="Gene3D" id="3.40.50.720">
    <property type="entry name" value="NAD(P)-binding Rossmann-like Domain"/>
    <property type="match status" value="1"/>
</dbReference>
<dbReference type="FunFam" id="3.40.50.720:FF:000084">
    <property type="entry name" value="Short-chain dehydrogenase reductase"/>
    <property type="match status" value="1"/>
</dbReference>
<dbReference type="PANTHER" id="PTHR42760:SF40">
    <property type="entry name" value="3-OXOACYL-[ACYL-CARRIER-PROTEIN] REDUCTASE, CHLOROPLASTIC"/>
    <property type="match status" value="1"/>
</dbReference>
<sequence length="262" mass="27185">MTTLDNSPDNQTAVVTGAGSGIGRAIATTLAERGWRVVVSDIDASAAEQTRAGLTGSGHEAARLDVTDAAAATALADDVAARLGLHAWVSNAGISAMARFVDVSIEQLDRSLDINLKGVFLCGQAAARAMIRTGVHGTIVNTASMAAKQGRVPFLADYVASKFGVLGLTQAMAFELAANDITVNCVCPGFVATPMQSRELEWEATLSGSTPDGVRQSWIDATPLGRLQTPDDVARAVAFLVSEDARFITGEALSVNGGAYMD</sequence>
<dbReference type="RefSeq" id="WP_030135658.1">
    <property type="nucleotide sequence ID" value="NZ_CP074376.1"/>
</dbReference>
<dbReference type="GO" id="GO:0030497">
    <property type="term" value="P:fatty acid elongation"/>
    <property type="evidence" value="ECO:0007669"/>
    <property type="project" value="TreeGrafter"/>
</dbReference>
<proteinExistence type="inferred from homology"/>
<organism evidence="3 4">
    <name type="scientific">Mycolicibacterium neoaurum</name>
    <name type="common">Mycobacterium neoaurum</name>
    <dbReference type="NCBI Taxonomy" id="1795"/>
    <lineage>
        <taxon>Bacteria</taxon>
        <taxon>Bacillati</taxon>
        <taxon>Actinomycetota</taxon>
        <taxon>Actinomycetes</taxon>
        <taxon>Mycobacteriales</taxon>
        <taxon>Mycobacteriaceae</taxon>
        <taxon>Mycolicibacterium</taxon>
    </lineage>
</organism>
<comment type="similarity">
    <text evidence="1">Belongs to the short-chain dehydrogenases/reductases (SDR) family.</text>
</comment>
<gene>
    <name evidence="3" type="ORF">BN1047_02039</name>
</gene>
<keyword evidence="2" id="KW-0560">Oxidoreductase</keyword>
<dbReference type="EMBL" id="LK021338">
    <property type="protein sequence ID" value="CDQ44163.1"/>
    <property type="molecule type" value="Genomic_DNA"/>
</dbReference>
<name>A0AAV2WJF5_MYCNE</name>
<dbReference type="PRINTS" id="PR00081">
    <property type="entry name" value="GDHRDH"/>
</dbReference>
<dbReference type="InterPro" id="IPR036291">
    <property type="entry name" value="NAD(P)-bd_dom_sf"/>
</dbReference>
<dbReference type="GO" id="GO:0016616">
    <property type="term" value="F:oxidoreductase activity, acting on the CH-OH group of donors, NAD or NADP as acceptor"/>
    <property type="evidence" value="ECO:0007669"/>
    <property type="project" value="TreeGrafter"/>
</dbReference>
<evidence type="ECO:0000313" key="4">
    <source>
        <dbReference type="Proteomes" id="UP000028864"/>
    </source>
</evidence>
<dbReference type="InterPro" id="IPR002347">
    <property type="entry name" value="SDR_fam"/>
</dbReference>
<dbReference type="Pfam" id="PF13561">
    <property type="entry name" value="adh_short_C2"/>
    <property type="match status" value="1"/>
</dbReference>
<reference evidence="3" key="1">
    <citation type="submission" date="2014-05" db="EMBL/GenBank/DDBJ databases">
        <authorList>
            <person name="Urmite Genomes"/>
        </authorList>
    </citation>
    <scope>NUCLEOTIDE SEQUENCE</scope>
    <source>
        <strain evidence="3">DSM 44074</strain>
    </source>
</reference>
<accession>A0AAV2WJF5</accession>
<evidence type="ECO:0000313" key="3">
    <source>
        <dbReference type="EMBL" id="CDQ44163.1"/>
    </source>
</evidence>
<dbReference type="CDD" id="cd05233">
    <property type="entry name" value="SDR_c"/>
    <property type="match status" value="1"/>
</dbReference>
<reference evidence="3" key="2">
    <citation type="submission" date="2015-09" db="EMBL/GenBank/DDBJ databases">
        <title>Draft genome sequence of Mycobacterium neoaurum DSM 44074.</title>
        <authorList>
            <person name="Croce O."/>
            <person name="Robert C."/>
            <person name="Raoult D."/>
            <person name="Drancourt M."/>
        </authorList>
    </citation>
    <scope>NUCLEOTIDE SEQUENCE</scope>
    <source>
        <strain evidence="3">DSM 44074</strain>
    </source>
</reference>
<dbReference type="AlphaFoldDB" id="A0AAV2WJF5"/>
<evidence type="ECO:0000256" key="2">
    <source>
        <dbReference type="ARBA" id="ARBA00023002"/>
    </source>
</evidence>
<protein>
    <submittedName>
        <fullName evidence="3">Estradiol 17-beta-dehydrogenase 8</fullName>
    </submittedName>
</protein>
<evidence type="ECO:0000256" key="1">
    <source>
        <dbReference type="ARBA" id="ARBA00006484"/>
    </source>
</evidence>